<keyword evidence="7 9" id="KW-0408">Iron</keyword>
<dbReference type="InterPro" id="IPR001128">
    <property type="entry name" value="Cyt_P450"/>
</dbReference>
<evidence type="ECO:0000256" key="1">
    <source>
        <dbReference type="ARBA" id="ARBA00001971"/>
    </source>
</evidence>
<dbReference type="PRINTS" id="PR00385">
    <property type="entry name" value="P450"/>
</dbReference>
<evidence type="ECO:0000256" key="8">
    <source>
        <dbReference type="ARBA" id="ARBA00023033"/>
    </source>
</evidence>
<keyword evidence="6 10" id="KW-0560">Oxidoreductase</keyword>
<evidence type="ECO:0000256" key="7">
    <source>
        <dbReference type="ARBA" id="ARBA00023004"/>
    </source>
</evidence>
<evidence type="ECO:0000256" key="6">
    <source>
        <dbReference type="ARBA" id="ARBA00023002"/>
    </source>
</evidence>
<evidence type="ECO:0000256" key="2">
    <source>
        <dbReference type="ARBA" id="ARBA00005179"/>
    </source>
</evidence>
<evidence type="ECO:0000313" key="11">
    <source>
        <dbReference type="EMBL" id="PWN98384.1"/>
    </source>
</evidence>
<dbReference type="Gene3D" id="1.10.630.10">
    <property type="entry name" value="Cytochrome P450"/>
    <property type="match status" value="1"/>
</dbReference>
<dbReference type="GeneID" id="37269730"/>
<dbReference type="AlphaFoldDB" id="A0A316ZBH9"/>
<dbReference type="PANTHER" id="PTHR46300">
    <property type="entry name" value="P450, PUTATIVE (EUROFUNG)-RELATED-RELATED"/>
    <property type="match status" value="1"/>
</dbReference>
<dbReference type="RefSeq" id="XP_025598663.1">
    <property type="nucleotide sequence ID" value="XM_025742186.1"/>
</dbReference>
<reference evidence="11 12" key="1">
    <citation type="journal article" date="2018" name="Mol. Biol. Evol.">
        <title>Broad Genomic Sampling Reveals a Smut Pathogenic Ancestry of the Fungal Clade Ustilaginomycotina.</title>
        <authorList>
            <person name="Kijpornyongpan T."/>
            <person name="Mondo S.J."/>
            <person name="Barry K."/>
            <person name="Sandor L."/>
            <person name="Lee J."/>
            <person name="Lipzen A."/>
            <person name="Pangilinan J."/>
            <person name="LaButti K."/>
            <person name="Hainaut M."/>
            <person name="Henrissat B."/>
            <person name="Grigoriev I.V."/>
            <person name="Spatafora J.W."/>
            <person name="Aime M.C."/>
        </authorList>
    </citation>
    <scope>NUCLEOTIDE SEQUENCE [LARGE SCALE GENOMIC DNA]</scope>
    <source>
        <strain evidence="11 12">MCA 4186</strain>
    </source>
</reference>
<keyword evidence="12" id="KW-1185">Reference proteome</keyword>
<evidence type="ECO:0000256" key="4">
    <source>
        <dbReference type="ARBA" id="ARBA00022617"/>
    </source>
</evidence>
<comment type="pathway">
    <text evidence="2">Secondary metabolite biosynthesis.</text>
</comment>
<accession>A0A316ZBH9</accession>
<dbReference type="EMBL" id="KZ819291">
    <property type="protein sequence ID" value="PWN98384.1"/>
    <property type="molecule type" value="Genomic_DNA"/>
</dbReference>
<dbReference type="Pfam" id="PF00067">
    <property type="entry name" value="p450"/>
    <property type="match status" value="1"/>
</dbReference>
<dbReference type="PROSITE" id="PS00086">
    <property type="entry name" value="CYTOCHROME_P450"/>
    <property type="match status" value="1"/>
</dbReference>
<dbReference type="GO" id="GO:0020037">
    <property type="term" value="F:heme binding"/>
    <property type="evidence" value="ECO:0007669"/>
    <property type="project" value="InterPro"/>
</dbReference>
<proteinExistence type="inferred from homology"/>
<dbReference type="PANTHER" id="PTHR46300:SF1">
    <property type="entry name" value="P450, PUTATIVE (EUROFUNG)-RELATED"/>
    <property type="match status" value="1"/>
</dbReference>
<evidence type="ECO:0000313" key="12">
    <source>
        <dbReference type="Proteomes" id="UP000245946"/>
    </source>
</evidence>
<sequence>MALSVSPLGTAALAALAAALLLLAMQVLRPLLAVRGRLPPGPPHSLLTGTAIPDTHPWRTMAEWTRRYGDVCTVRVGPAQLLFVVGTARAAHALLNKQAGVSSGRPRNIMAGELMSGGKRMLIMDHNDRWRTYRKVMHEALADRPAQAYEPVQVKESRLAMQRLGDGPADWQNVWRTYAASVIMTVTYDQPVTSLDDPRVRAVNERLGMLARYVRPGASMLDRFPLLYYIPEPLNPWVKLGKQLHARELDLFLSQYQAVRTRVKAGEGSASFSSKLQERQEKIHLTDEEASYMAGSLFGAGSDTTAAALSIFVMAMLRFPHVLRQAAAEVDRVVGEKRMPTFEDEAALPFIQACVQETMRWRPVSAGGFMHRLTADVQWEGYTLPKDSSIIGNHWSISLDENEYPEPDVFKPERFLDETGQCKGTWFSPQDGHVAFGFGRRICPGMHVANRSLFINFASLAWAFNITSSVPAEETDTLAFTSAANSHPLPFEAHFEWRSEARRAVCEDEVQTTKDNQIHG</sequence>
<organism evidence="11 12">
    <name type="scientific">Tilletiopsis washingtonensis</name>
    <dbReference type="NCBI Taxonomy" id="58919"/>
    <lineage>
        <taxon>Eukaryota</taxon>
        <taxon>Fungi</taxon>
        <taxon>Dikarya</taxon>
        <taxon>Basidiomycota</taxon>
        <taxon>Ustilaginomycotina</taxon>
        <taxon>Exobasidiomycetes</taxon>
        <taxon>Entylomatales</taxon>
        <taxon>Entylomatales incertae sedis</taxon>
        <taxon>Tilletiopsis</taxon>
    </lineage>
</organism>
<dbReference type="InterPro" id="IPR017972">
    <property type="entry name" value="Cyt_P450_CS"/>
</dbReference>
<keyword evidence="4 9" id="KW-0349">Heme</keyword>
<dbReference type="GO" id="GO:0004497">
    <property type="term" value="F:monooxygenase activity"/>
    <property type="evidence" value="ECO:0007669"/>
    <property type="project" value="UniProtKB-KW"/>
</dbReference>
<comment type="similarity">
    <text evidence="3 10">Belongs to the cytochrome P450 family.</text>
</comment>
<dbReference type="InterPro" id="IPR002401">
    <property type="entry name" value="Cyt_P450_E_grp-I"/>
</dbReference>
<evidence type="ECO:0000256" key="10">
    <source>
        <dbReference type="RuleBase" id="RU000461"/>
    </source>
</evidence>
<evidence type="ECO:0000256" key="3">
    <source>
        <dbReference type="ARBA" id="ARBA00010617"/>
    </source>
</evidence>
<dbReference type="Proteomes" id="UP000245946">
    <property type="component" value="Unassembled WGS sequence"/>
</dbReference>
<protein>
    <submittedName>
        <fullName evidence="11">Cytochrome P450</fullName>
    </submittedName>
</protein>
<dbReference type="PRINTS" id="PR00463">
    <property type="entry name" value="EP450I"/>
</dbReference>
<dbReference type="SUPFAM" id="SSF48264">
    <property type="entry name" value="Cytochrome P450"/>
    <property type="match status" value="1"/>
</dbReference>
<dbReference type="CDD" id="cd11065">
    <property type="entry name" value="CYP64-like"/>
    <property type="match status" value="1"/>
</dbReference>
<keyword evidence="5 9" id="KW-0479">Metal-binding</keyword>
<keyword evidence="8 10" id="KW-0503">Monooxygenase</keyword>
<evidence type="ECO:0000256" key="9">
    <source>
        <dbReference type="PIRSR" id="PIRSR602401-1"/>
    </source>
</evidence>
<name>A0A316ZBH9_9BASI</name>
<dbReference type="STRING" id="58919.A0A316ZBH9"/>
<comment type="cofactor">
    <cofactor evidence="1 9">
        <name>heme</name>
        <dbReference type="ChEBI" id="CHEBI:30413"/>
    </cofactor>
</comment>
<dbReference type="GO" id="GO:0005506">
    <property type="term" value="F:iron ion binding"/>
    <property type="evidence" value="ECO:0007669"/>
    <property type="project" value="InterPro"/>
</dbReference>
<dbReference type="InterPro" id="IPR050364">
    <property type="entry name" value="Cytochrome_P450_fung"/>
</dbReference>
<evidence type="ECO:0000256" key="5">
    <source>
        <dbReference type="ARBA" id="ARBA00022723"/>
    </source>
</evidence>
<feature type="binding site" description="axial binding residue" evidence="9">
    <location>
        <position position="443"/>
    </location>
    <ligand>
        <name>heme</name>
        <dbReference type="ChEBI" id="CHEBI:30413"/>
    </ligand>
    <ligandPart>
        <name>Fe</name>
        <dbReference type="ChEBI" id="CHEBI:18248"/>
    </ligandPart>
</feature>
<dbReference type="GO" id="GO:0016705">
    <property type="term" value="F:oxidoreductase activity, acting on paired donors, with incorporation or reduction of molecular oxygen"/>
    <property type="evidence" value="ECO:0007669"/>
    <property type="project" value="InterPro"/>
</dbReference>
<dbReference type="InterPro" id="IPR036396">
    <property type="entry name" value="Cyt_P450_sf"/>
</dbReference>
<gene>
    <name evidence="11" type="ORF">FA09DRAFT_329443</name>
</gene>
<dbReference type="OrthoDB" id="1470350at2759"/>